<dbReference type="RefSeq" id="WP_050433500.1">
    <property type="nucleotide sequence ID" value="NZ_CP012159.1"/>
</dbReference>
<evidence type="ECO:0000259" key="2">
    <source>
        <dbReference type="Pfam" id="PF05685"/>
    </source>
</evidence>
<organism evidence="3 4">
    <name type="scientific">Chondromyces crocatus</name>
    <dbReference type="NCBI Taxonomy" id="52"/>
    <lineage>
        <taxon>Bacteria</taxon>
        <taxon>Pseudomonadati</taxon>
        <taxon>Myxococcota</taxon>
        <taxon>Polyangia</taxon>
        <taxon>Polyangiales</taxon>
        <taxon>Polyangiaceae</taxon>
        <taxon>Chondromyces</taxon>
    </lineage>
</organism>
<dbReference type="OrthoDB" id="5518193at2"/>
<dbReference type="STRING" id="52.CMC5_059760"/>
<feature type="domain" description="Putative restriction endonuclease" evidence="2">
    <location>
        <begin position="23"/>
        <end position="171"/>
    </location>
</feature>
<dbReference type="CDD" id="cd06260">
    <property type="entry name" value="DUF820-like"/>
    <property type="match status" value="1"/>
</dbReference>
<dbReference type="Gene3D" id="3.90.1570.10">
    <property type="entry name" value="tt1808, chain A"/>
    <property type="match status" value="1"/>
</dbReference>
<evidence type="ECO:0000256" key="1">
    <source>
        <dbReference type="SAM" id="MobiDB-lite"/>
    </source>
</evidence>
<dbReference type="Pfam" id="PF05685">
    <property type="entry name" value="Uma2"/>
    <property type="match status" value="1"/>
</dbReference>
<feature type="region of interest" description="Disordered" evidence="1">
    <location>
        <begin position="33"/>
        <end position="57"/>
    </location>
</feature>
<keyword evidence="4" id="KW-1185">Reference proteome</keyword>
<proteinExistence type="predicted"/>
<dbReference type="PANTHER" id="PTHR34107">
    <property type="entry name" value="SLL0198 PROTEIN-RELATED"/>
    <property type="match status" value="1"/>
</dbReference>
<dbReference type="Proteomes" id="UP000067626">
    <property type="component" value="Chromosome"/>
</dbReference>
<dbReference type="InterPro" id="IPR008538">
    <property type="entry name" value="Uma2"/>
</dbReference>
<reference evidence="3 4" key="1">
    <citation type="submission" date="2015-07" db="EMBL/GenBank/DDBJ databases">
        <title>Genome analysis of myxobacterium Chondromyces crocatus Cm c5 reveals a high potential for natural compound synthesis and the genetic basis for the loss of fruiting body formation.</title>
        <authorList>
            <person name="Zaburannyi N."/>
            <person name="Bunk B."/>
            <person name="Maier J."/>
            <person name="Overmann J."/>
            <person name="Mueller R."/>
        </authorList>
    </citation>
    <scope>NUCLEOTIDE SEQUENCE [LARGE SCALE GENOMIC DNA]</scope>
    <source>
        <strain evidence="3 4">Cm c5</strain>
    </source>
</reference>
<dbReference type="SUPFAM" id="SSF52980">
    <property type="entry name" value="Restriction endonuclease-like"/>
    <property type="match status" value="1"/>
</dbReference>
<dbReference type="AlphaFoldDB" id="A0A0K1ELK3"/>
<dbReference type="InterPro" id="IPR012296">
    <property type="entry name" value="Nuclease_put_TT1808"/>
</dbReference>
<name>A0A0K1ELK3_CHOCO</name>
<gene>
    <name evidence="3" type="ORF">CMC5_059760</name>
</gene>
<dbReference type="InterPro" id="IPR011335">
    <property type="entry name" value="Restrct_endonuc-II-like"/>
</dbReference>
<evidence type="ECO:0000313" key="4">
    <source>
        <dbReference type="Proteomes" id="UP000067626"/>
    </source>
</evidence>
<dbReference type="PANTHER" id="PTHR34107:SF4">
    <property type="entry name" value="SLL1222 PROTEIN"/>
    <property type="match status" value="1"/>
</dbReference>
<evidence type="ECO:0000313" key="3">
    <source>
        <dbReference type="EMBL" id="AKT41765.1"/>
    </source>
</evidence>
<dbReference type="PATRIC" id="fig|52.7.peg.6585"/>
<sequence length="199" mass="22085">MGHPAERRPRFATPADLEAAPAQNLTEFIAGTRHPFPRHTPAQAHTASRLGRRLGPFDDDPGGPGGWVLLDTPELHLGQSVLVPDLAGWRIARMPRLPRKAHFTLAPDWIAEVLSPSTTAHDRAAKMPVYAAAGVPWVWLIDPLLRFLEVHHLGPDDRWTVAQVYRGEGRVRAFPFDAIELGLASLWPSFEDEPPDTTR</sequence>
<protein>
    <recommendedName>
        <fullName evidence="2">Putative restriction endonuclease domain-containing protein</fullName>
    </recommendedName>
</protein>
<accession>A0A0K1ELK3</accession>
<dbReference type="KEGG" id="ccro:CMC5_059760"/>
<dbReference type="EMBL" id="CP012159">
    <property type="protein sequence ID" value="AKT41765.1"/>
    <property type="molecule type" value="Genomic_DNA"/>
</dbReference>